<reference evidence="1 2" key="1">
    <citation type="journal article" date="2017" name="Sci. Rep.">
        <title>Characterization and diversity of phages infecting Aeromonas salmonicida subsp. salmonicida.</title>
        <authorList>
            <person name="Vincent A.T."/>
            <person name="Paquet V.E."/>
            <person name="Bernatchez A."/>
            <person name="Tremblay D.M."/>
            <person name="Moineau S."/>
            <person name="Charette S.J."/>
        </authorList>
    </citation>
    <scope>NUCLEOTIDE SEQUENCE [LARGE SCALE GENOMIC DNA]</scope>
</reference>
<sequence>MKIIVTRDQFIKAHLNFVNSESIEKRSNEIRGVTQARHLLEAMNNLFVFDIKHIELDYEQFATIVKYWPKKKN</sequence>
<name>A0A219YCU5_9CAUD</name>
<evidence type="ECO:0000313" key="2">
    <source>
        <dbReference type="Proteomes" id="UP000225215"/>
    </source>
</evidence>
<proteinExistence type="predicted"/>
<evidence type="ECO:0000313" key="1">
    <source>
        <dbReference type="EMBL" id="APU01762.1"/>
    </source>
</evidence>
<protein>
    <submittedName>
        <fullName evidence="1">Uncharacterized protein</fullName>
    </submittedName>
</protein>
<accession>A0A219YCU5</accession>
<organism evidence="1 2">
    <name type="scientific">Aeromonas phage 65.2</name>
    <dbReference type="NCBI Taxonomy" id="1932896"/>
    <lineage>
        <taxon>Viruses</taxon>
        <taxon>Duplodnaviria</taxon>
        <taxon>Heunggongvirae</taxon>
        <taxon>Uroviricota</taxon>
        <taxon>Caudoviricetes</taxon>
        <taxon>Pantevenvirales</taxon>
        <taxon>Straboviridae</taxon>
        <taxon>Emmerichvirinae</taxon>
        <taxon>Ishigurovirus</taxon>
        <taxon>Ishigurovirus osborne</taxon>
    </lineage>
</organism>
<dbReference type="EMBL" id="KY290955">
    <property type="protein sequence ID" value="APU01762.1"/>
    <property type="molecule type" value="Genomic_DNA"/>
</dbReference>
<dbReference type="Proteomes" id="UP000225215">
    <property type="component" value="Segment"/>
</dbReference>